<sequence>MIKQSRILRVAVLLICVTFALHGELFAAPKTQKDEPDPSPPRPAPDAGKNNMERLRLETVEPSVPDHPFGLLSVVVAAYVYFSTSSPENAGSMPRNLEDYF</sequence>
<accession>A0A812NBG9</accession>
<dbReference type="EMBL" id="CAJNJA010012500">
    <property type="protein sequence ID" value="CAE7298108.1"/>
    <property type="molecule type" value="Genomic_DNA"/>
</dbReference>
<dbReference type="AlphaFoldDB" id="A0A812NBG9"/>
<feature type="region of interest" description="Disordered" evidence="1">
    <location>
        <begin position="28"/>
        <end position="53"/>
    </location>
</feature>
<keyword evidence="4" id="KW-1185">Reference proteome</keyword>
<evidence type="ECO:0000313" key="4">
    <source>
        <dbReference type="Proteomes" id="UP000601435"/>
    </source>
</evidence>
<name>A0A812NBG9_9DINO</name>
<comment type="caution">
    <text evidence="3">The sequence shown here is derived from an EMBL/GenBank/DDBJ whole genome shotgun (WGS) entry which is preliminary data.</text>
</comment>
<evidence type="ECO:0000313" key="3">
    <source>
        <dbReference type="EMBL" id="CAE7298108.1"/>
    </source>
</evidence>
<protein>
    <recommendedName>
        <fullName evidence="5">Transmembrane protein</fullName>
    </recommendedName>
</protein>
<dbReference type="Proteomes" id="UP000601435">
    <property type="component" value="Unassembled WGS sequence"/>
</dbReference>
<organism evidence="3 4">
    <name type="scientific">Symbiodinium necroappetens</name>
    <dbReference type="NCBI Taxonomy" id="1628268"/>
    <lineage>
        <taxon>Eukaryota</taxon>
        <taxon>Sar</taxon>
        <taxon>Alveolata</taxon>
        <taxon>Dinophyceae</taxon>
        <taxon>Suessiales</taxon>
        <taxon>Symbiodiniaceae</taxon>
        <taxon>Symbiodinium</taxon>
    </lineage>
</organism>
<evidence type="ECO:0000256" key="2">
    <source>
        <dbReference type="SAM" id="SignalP"/>
    </source>
</evidence>
<proteinExistence type="predicted"/>
<dbReference type="OrthoDB" id="10325829at2759"/>
<evidence type="ECO:0000256" key="1">
    <source>
        <dbReference type="SAM" id="MobiDB-lite"/>
    </source>
</evidence>
<feature type="signal peptide" evidence="2">
    <location>
        <begin position="1"/>
        <end position="23"/>
    </location>
</feature>
<gene>
    <name evidence="3" type="ORF">SNEC2469_LOCUS7337</name>
</gene>
<feature type="chain" id="PRO_5032696491" description="Transmembrane protein" evidence="2">
    <location>
        <begin position="24"/>
        <end position="101"/>
    </location>
</feature>
<reference evidence="3" key="1">
    <citation type="submission" date="2021-02" db="EMBL/GenBank/DDBJ databases">
        <authorList>
            <person name="Dougan E. K."/>
            <person name="Rhodes N."/>
            <person name="Thang M."/>
            <person name="Chan C."/>
        </authorList>
    </citation>
    <scope>NUCLEOTIDE SEQUENCE</scope>
</reference>
<evidence type="ECO:0008006" key="5">
    <source>
        <dbReference type="Google" id="ProtNLM"/>
    </source>
</evidence>
<keyword evidence="2" id="KW-0732">Signal</keyword>